<organism evidence="5 6">
    <name type="scientific">Iphiclides podalirius</name>
    <name type="common">scarce swallowtail</name>
    <dbReference type="NCBI Taxonomy" id="110791"/>
    <lineage>
        <taxon>Eukaryota</taxon>
        <taxon>Metazoa</taxon>
        <taxon>Ecdysozoa</taxon>
        <taxon>Arthropoda</taxon>
        <taxon>Hexapoda</taxon>
        <taxon>Insecta</taxon>
        <taxon>Pterygota</taxon>
        <taxon>Neoptera</taxon>
        <taxon>Endopterygota</taxon>
        <taxon>Lepidoptera</taxon>
        <taxon>Glossata</taxon>
        <taxon>Ditrysia</taxon>
        <taxon>Papilionoidea</taxon>
        <taxon>Papilionidae</taxon>
        <taxon>Papilioninae</taxon>
        <taxon>Iphiclides</taxon>
    </lineage>
</organism>
<dbReference type="Pfam" id="PF03810">
    <property type="entry name" value="IBN_N"/>
    <property type="match status" value="1"/>
</dbReference>
<dbReference type="SMART" id="SM00913">
    <property type="entry name" value="IBN_N"/>
    <property type="match status" value="1"/>
</dbReference>
<gene>
    <name evidence="5" type="ORF">IPOD504_LOCUS6606</name>
</gene>
<dbReference type="PANTHER" id="PTHR10997:SF7">
    <property type="entry name" value="IMPORTIN-11"/>
    <property type="match status" value="1"/>
</dbReference>
<name>A0ABN8ID36_9NEOP</name>
<dbReference type="InterPro" id="IPR011989">
    <property type="entry name" value="ARM-like"/>
</dbReference>
<accession>A0ABN8ID36</accession>
<evidence type="ECO:0000256" key="2">
    <source>
        <dbReference type="ARBA" id="ARBA00022448"/>
    </source>
</evidence>
<feature type="non-terminal residue" evidence="5">
    <location>
        <position position="752"/>
    </location>
</feature>
<sequence length="752" mass="85584">MDPNIYALVLDTLNRATSQNTEVLKPAEKKLQEWETEPGFYSVLLNVLSNHSIDVNVRWLAVMCFKNGVERYWRRNAPNAIAEEEKQKLRQGLLTTPVLSEPVAQIATQQAVLIAKIARFDCPTNWPSLVPELLGALKAPQPLVQHRSLLIFHHVVKALASKRLIGDRRTFLELTSSVYSFILQLWHENTELFLRHIQEGAATELITERLEKALLCLRVLRKLTVFGFKNAHDSQDAVAFLDVVFDRAKTSLECRKLLKGRGIYPLELCEKFIIHLTKVALGVLCFHPFSYVPLIRPSLEFALFYCFTEQGMSLIYERFTIQCLNIVKAILQCVEYKLPKGVDAAKDPLVMQAHQAKASVLERGAVCHMCRHLVTHYFPLSADDLALWDAEPESFATDEAGESWKYSLRVSARRRLLEVALLLASPGSTVLEVQPQGERSSLLARSRTFLGESWKYSLRKSHFSWRVLEVQPQGERSSSLGEYYSLRKSHFSWRVLEVQPQGERSSSLARSRTSLGESWKYSLRVSARRCLLEVALLLASPARSRTVQPQGERSSSLARSRTSLGESWKYSLRKSHFSWRVLEVQPQGERSSSLARSRTSLGESWKYSLRVSARRRLLEVALSLGESWKYSLRKSHFSGESWKYSLRVSARRRLLEVALLLPVLEVQPQGERSSSLARSRTSLGESWKYSLRKSHFSWRVLEVQPQGERSSSLARSRTSLGESWKYSLRVSARRRLLEVALLLASPGSTASG</sequence>
<evidence type="ECO:0000313" key="6">
    <source>
        <dbReference type="Proteomes" id="UP000837857"/>
    </source>
</evidence>
<dbReference type="PANTHER" id="PTHR10997">
    <property type="entry name" value="IMPORTIN-7, 8, 11"/>
    <property type="match status" value="1"/>
</dbReference>
<comment type="subcellular location">
    <subcellularLocation>
        <location evidence="1">Nucleus</location>
    </subcellularLocation>
</comment>
<dbReference type="PROSITE" id="PS50166">
    <property type="entry name" value="IMPORTIN_B_NT"/>
    <property type="match status" value="1"/>
</dbReference>
<keyword evidence="6" id="KW-1185">Reference proteome</keyword>
<dbReference type="InterPro" id="IPR001494">
    <property type="entry name" value="Importin-beta_N"/>
</dbReference>
<dbReference type="SUPFAM" id="SSF48371">
    <property type="entry name" value="ARM repeat"/>
    <property type="match status" value="1"/>
</dbReference>
<evidence type="ECO:0000259" key="4">
    <source>
        <dbReference type="PROSITE" id="PS50166"/>
    </source>
</evidence>
<dbReference type="EMBL" id="OW152831">
    <property type="protein sequence ID" value="CAH2049107.1"/>
    <property type="molecule type" value="Genomic_DNA"/>
</dbReference>
<evidence type="ECO:0000256" key="3">
    <source>
        <dbReference type="ARBA" id="ARBA00023242"/>
    </source>
</evidence>
<feature type="domain" description="Importin N-terminal" evidence="4">
    <location>
        <begin position="27"/>
        <end position="99"/>
    </location>
</feature>
<dbReference type="InterPro" id="IPR016024">
    <property type="entry name" value="ARM-type_fold"/>
</dbReference>
<protein>
    <recommendedName>
        <fullName evidence="4">Importin N-terminal domain-containing protein</fullName>
    </recommendedName>
</protein>
<reference evidence="5" key="1">
    <citation type="submission" date="2022-03" db="EMBL/GenBank/DDBJ databases">
        <authorList>
            <person name="Martin H S."/>
        </authorList>
    </citation>
    <scope>NUCLEOTIDE SEQUENCE</scope>
</reference>
<proteinExistence type="predicted"/>
<evidence type="ECO:0000313" key="5">
    <source>
        <dbReference type="EMBL" id="CAH2049107.1"/>
    </source>
</evidence>
<keyword evidence="2" id="KW-0813">Transport</keyword>
<dbReference type="Proteomes" id="UP000837857">
    <property type="component" value="Chromosome 19"/>
</dbReference>
<evidence type="ECO:0000256" key="1">
    <source>
        <dbReference type="ARBA" id="ARBA00004123"/>
    </source>
</evidence>
<keyword evidence="3" id="KW-0539">Nucleus</keyword>
<dbReference type="Gene3D" id="1.25.10.10">
    <property type="entry name" value="Leucine-rich Repeat Variant"/>
    <property type="match status" value="1"/>
</dbReference>